<dbReference type="SMART" id="SM00322">
    <property type="entry name" value="KH"/>
    <property type="match status" value="1"/>
</dbReference>
<dbReference type="CDD" id="cd02412">
    <property type="entry name" value="KH-II_30S_S3"/>
    <property type="match status" value="1"/>
</dbReference>
<keyword evidence="2 8" id="KW-0699">rRNA-binding</keyword>
<comment type="caution">
    <text evidence="11">The sequence shown here is derived from an EMBL/GenBank/DDBJ whole genome shotgun (WGS) entry which is preliminary data.</text>
</comment>
<dbReference type="InterPro" id="IPR057258">
    <property type="entry name" value="Ribosomal_uS3"/>
</dbReference>
<dbReference type="InterPro" id="IPR036419">
    <property type="entry name" value="Ribosomal_S3_C_sf"/>
</dbReference>
<gene>
    <name evidence="8 11" type="primary">rpsC</name>
    <name evidence="11" type="ORF">ACFSFY_17070</name>
</gene>
<keyword evidence="4 8" id="KW-0689">Ribosomal protein</keyword>
<dbReference type="Pfam" id="PF07650">
    <property type="entry name" value="KH_2"/>
    <property type="match status" value="1"/>
</dbReference>
<dbReference type="PROSITE" id="PS00548">
    <property type="entry name" value="RIBOSOMAL_S3"/>
    <property type="match status" value="1"/>
</dbReference>
<evidence type="ECO:0000256" key="2">
    <source>
        <dbReference type="ARBA" id="ARBA00022730"/>
    </source>
</evidence>
<evidence type="ECO:0000313" key="11">
    <source>
        <dbReference type="EMBL" id="MFD1929754.1"/>
    </source>
</evidence>
<evidence type="ECO:0000256" key="6">
    <source>
        <dbReference type="ARBA" id="ARBA00024998"/>
    </source>
</evidence>
<protein>
    <recommendedName>
        <fullName evidence="7 8">Small ribosomal subunit protein uS3</fullName>
    </recommendedName>
</protein>
<dbReference type="PANTHER" id="PTHR11760:SF19">
    <property type="entry name" value="SMALL RIBOSOMAL SUBUNIT PROTEIN US3C"/>
    <property type="match status" value="1"/>
</dbReference>
<comment type="similarity">
    <text evidence="1 8 9">Belongs to the universal ribosomal protein uS3 family.</text>
</comment>
<accession>A0ABW4SKS0</accession>
<dbReference type="InterPro" id="IPR001351">
    <property type="entry name" value="Ribosomal_uS3_C"/>
</dbReference>
<evidence type="ECO:0000256" key="1">
    <source>
        <dbReference type="ARBA" id="ARBA00010761"/>
    </source>
</evidence>
<dbReference type="SUPFAM" id="SSF54814">
    <property type="entry name" value="Prokaryotic type KH domain (KH-domain type II)"/>
    <property type="match status" value="1"/>
</dbReference>
<proteinExistence type="inferred from homology"/>
<keyword evidence="3 8" id="KW-0694">RNA-binding</keyword>
<dbReference type="PROSITE" id="PS50823">
    <property type="entry name" value="KH_TYPE_2"/>
    <property type="match status" value="1"/>
</dbReference>
<dbReference type="Pfam" id="PF00189">
    <property type="entry name" value="Ribosomal_S3_C"/>
    <property type="match status" value="1"/>
</dbReference>
<dbReference type="RefSeq" id="WP_381540190.1">
    <property type="nucleotide sequence ID" value="NZ_JBHUGI010000037.1"/>
</dbReference>
<feature type="domain" description="KH type-2" evidence="10">
    <location>
        <begin position="38"/>
        <end position="106"/>
    </location>
</feature>
<dbReference type="Gene3D" id="3.30.300.20">
    <property type="match status" value="1"/>
</dbReference>
<evidence type="ECO:0000256" key="3">
    <source>
        <dbReference type="ARBA" id="ARBA00022884"/>
    </source>
</evidence>
<dbReference type="InterPro" id="IPR004087">
    <property type="entry name" value="KH_dom"/>
</dbReference>
<comment type="function">
    <text evidence="6 8">Binds the lower part of the 30S subunit head. Binds mRNA in the 70S ribosome, positioning it for translation.</text>
</comment>
<evidence type="ECO:0000256" key="4">
    <source>
        <dbReference type="ARBA" id="ARBA00022980"/>
    </source>
</evidence>
<evidence type="ECO:0000313" key="12">
    <source>
        <dbReference type="Proteomes" id="UP001597218"/>
    </source>
</evidence>
<dbReference type="GO" id="GO:0005840">
    <property type="term" value="C:ribosome"/>
    <property type="evidence" value="ECO:0007669"/>
    <property type="project" value="UniProtKB-KW"/>
</dbReference>
<evidence type="ECO:0000256" key="8">
    <source>
        <dbReference type="HAMAP-Rule" id="MF_01309"/>
    </source>
</evidence>
<dbReference type="Gene3D" id="3.30.1140.32">
    <property type="entry name" value="Ribosomal protein S3, C-terminal domain"/>
    <property type="match status" value="1"/>
</dbReference>
<dbReference type="NCBIfam" id="TIGR01009">
    <property type="entry name" value="rpsC_bact"/>
    <property type="match status" value="1"/>
</dbReference>
<keyword evidence="5 8" id="KW-0687">Ribonucleoprotein</keyword>
<dbReference type="InterPro" id="IPR009019">
    <property type="entry name" value="KH_sf_prok-type"/>
</dbReference>
<name>A0ABW4SKS0_9BACL</name>
<dbReference type="EMBL" id="JBHUGI010000037">
    <property type="protein sequence ID" value="MFD1929754.1"/>
    <property type="molecule type" value="Genomic_DNA"/>
</dbReference>
<dbReference type="InterPro" id="IPR018280">
    <property type="entry name" value="Ribosomal_uS3_CS"/>
</dbReference>
<evidence type="ECO:0000256" key="5">
    <source>
        <dbReference type="ARBA" id="ARBA00023274"/>
    </source>
</evidence>
<evidence type="ECO:0000256" key="9">
    <source>
        <dbReference type="RuleBase" id="RU003624"/>
    </source>
</evidence>
<sequence>MGQKVHPNGLRVGIIRDWESKWYAEKDYATLLHEDLKIREYIEKRLVDASVSKVEIERAAKRVNITIHTAKPGMVIGKGGTEVETLRKQLNDISGKRVHINIIEIKRADLDAKLVAESIARQLEGRVSFRRVQKQAIQRTIRSGALGIKTQVSGRLGGADIARAEHYSEGTVPLHTLRADIDYAHAEADTTFGKLGVKVWIYRGEVLPVRKKNSEEGGN</sequence>
<dbReference type="InterPro" id="IPR015946">
    <property type="entry name" value="KH_dom-like_a/b"/>
</dbReference>
<evidence type="ECO:0000256" key="7">
    <source>
        <dbReference type="ARBA" id="ARBA00035257"/>
    </source>
</evidence>
<dbReference type="PROSITE" id="PS50084">
    <property type="entry name" value="KH_TYPE_1"/>
    <property type="match status" value="1"/>
</dbReference>
<dbReference type="HAMAP" id="MF_01309_B">
    <property type="entry name" value="Ribosomal_uS3_B"/>
    <property type="match status" value="1"/>
</dbReference>
<dbReference type="SUPFAM" id="SSF54821">
    <property type="entry name" value="Ribosomal protein S3 C-terminal domain"/>
    <property type="match status" value="1"/>
</dbReference>
<dbReference type="InterPro" id="IPR004044">
    <property type="entry name" value="KH_dom_type_2"/>
</dbReference>
<dbReference type="Proteomes" id="UP001597218">
    <property type="component" value="Unassembled WGS sequence"/>
</dbReference>
<reference evidence="12" key="1">
    <citation type="journal article" date="2019" name="Int. J. Syst. Evol. Microbiol.">
        <title>The Global Catalogue of Microorganisms (GCM) 10K type strain sequencing project: providing services to taxonomists for standard genome sequencing and annotation.</title>
        <authorList>
            <consortium name="The Broad Institute Genomics Platform"/>
            <consortium name="The Broad Institute Genome Sequencing Center for Infectious Disease"/>
            <person name="Wu L."/>
            <person name="Ma J."/>
        </authorList>
    </citation>
    <scope>NUCLEOTIDE SEQUENCE [LARGE SCALE GENOMIC DNA]</scope>
    <source>
        <strain evidence="12">CGMCC 4.7177</strain>
    </source>
</reference>
<evidence type="ECO:0000259" key="10">
    <source>
        <dbReference type="PROSITE" id="PS50823"/>
    </source>
</evidence>
<dbReference type="PANTHER" id="PTHR11760">
    <property type="entry name" value="30S/40S RIBOSOMAL PROTEIN S3"/>
    <property type="match status" value="1"/>
</dbReference>
<organism evidence="11 12">
    <name type="scientific">Sporosarcina siberiensis</name>
    <dbReference type="NCBI Taxonomy" id="1365606"/>
    <lineage>
        <taxon>Bacteria</taxon>
        <taxon>Bacillati</taxon>
        <taxon>Bacillota</taxon>
        <taxon>Bacilli</taxon>
        <taxon>Bacillales</taxon>
        <taxon>Caryophanaceae</taxon>
        <taxon>Sporosarcina</taxon>
    </lineage>
</organism>
<comment type="subunit">
    <text evidence="8">Part of the 30S ribosomal subunit. Forms a tight complex with proteins S10 and S14.</text>
</comment>
<keyword evidence="12" id="KW-1185">Reference proteome</keyword>
<dbReference type="InterPro" id="IPR005704">
    <property type="entry name" value="Ribosomal_uS3_bac-typ"/>
</dbReference>